<keyword evidence="5 7" id="KW-0472">Membrane</keyword>
<feature type="transmembrane region" description="Helical" evidence="7">
    <location>
        <begin position="89"/>
        <end position="109"/>
    </location>
</feature>
<organism evidence="9 10">
    <name type="scientific">Streptantibioticus silvisoli</name>
    <dbReference type="NCBI Taxonomy" id="2705255"/>
    <lineage>
        <taxon>Bacteria</taxon>
        <taxon>Bacillati</taxon>
        <taxon>Actinomycetota</taxon>
        <taxon>Actinomycetes</taxon>
        <taxon>Kitasatosporales</taxon>
        <taxon>Streptomycetaceae</taxon>
        <taxon>Streptantibioticus</taxon>
    </lineage>
</organism>
<feature type="transmembrane region" description="Helical" evidence="7">
    <location>
        <begin position="115"/>
        <end position="142"/>
    </location>
</feature>
<feature type="transmembrane region" description="Helical" evidence="7">
    <location>
        <begin position="295"/>
        <end position="316"/>
    </location>
</feature>
<evidence type="ECO:0000256" key="5">
    <source>
        <dbReference type="ARBA" id="ARBA00023136"/>
    </source>
</evidence>
<dbReference type="SUPFAM" id="SSF103473">
    <property type="entry name" value="MFS general substrate transporter"/>
    <property type="match status" value="1"/>
</dbReference>
<sequence>METTTPPSAPPGTRRGPADIDWGKVGALVSGQAVVQGGSYALLIAMNWTAVKIGGTDAVSMLMLASTIPRALMLIFGGAVSDLLGPRFVLLRTTAARAVVLIAGALITASSRELWPLIVVGLTEGILLGLAAPASGVLMPALAKRQQLTRVNSLYAMVLRVAPILGAPIGAWLISVGHISQALLAAAATGVVWLACLIYITRGFQRPAREPGVSLFKRSADGFRLLIDHKRLRWMFVASFCLDLAFGWPADVALPSLVHQRGWGVSAVGVVLAAFSAGALGSSALGALLGNRISLFVRLVVTGSGLAVGILVMALMPSVLSLSVTACLVGLLSGLNGPAIVTVYQESAPESRMGAAMSTLSLSGIGVGPISIAIFSSLAIVLGVQHTWLICGTVALFSPFAAALALRQPVPAEAARPDEPVRPEEPSTGAALAPATEAAAVVPAAGHDLPPVAATVPATVRTDVPDPLPASV</sequence>
<name>A0ABT6W0V4_9ACTN</name>
<dbReference type="Pfam" id="PF07690">
    <property type="entry name" value="MFS_1"/>
    <property type="match status" value="1"/>
</dbReference>
<comment type="caution">
    <text evidence="9">The sequence shown here is derived from an EMBL/GenBank/DDBJ whole genome shotgun (WGS) entry which is preliminary data.</text>
</comment>
<feature type="domain" description="Major facilitator superfamily (MFS) profile" evidence="8">
    <location>
        <begin position="1"/>
        <end position="410"/>
    </location>
</feature>
<gene>
    <name evidence="9" type="ORF">POF43_011540</name>
</gene>
<proteinExistence type="predicted"/>
<evidence type="ECO:0000256" key="3">
    <source>
        <dbReference type="ARBA" id="ARBA00022692"/>
    </source>
</evidence>
<reference evidence="9 10" key="1">
    <citation type="submission" date="2023-05" db="EMBL/GenBank/DDBJ databases">
        <title>Streptantibioticus silvisoli sp. nov., acidotolerant actinomycetes 1 from pine litter.</title>
        <authorList>
            <person name="Swiecimska M."/>
            <person name="Golinska P."/>
            <person name="Sangal V."/>
            <person name="Wachnowicz B."/>
            <person name="Goodfellow M."/>
        </authorList>
    </citation>
    <scope>NUCLEOTIDE SEQUENCE [LARGE SCALE GENOMIC DNA]</scope>
    <source>
        <strain evidence="9 10">SL54</strain>
    </source>
</reference>
<evidence type="ECO:0000256" key="1">
    <source>
        <dbReference type="ARBA" id="ARBA00004651"/>
    </source>
</evidence>
<feature type="compositionally biased region" description="Basic and acidic residues" evidence="6">
    <location>
        <begin position="415"/>
        <end position="425"/>
    </location>
</feature>
<dbReference type="InterPro" id="IPR036259">
    <property type="entry name" value="MFS_trans_sf"/>
</dbReference>
<feature type="transmembrane region" description="Helical" evidence="7">
    <location>
        <begin position="232"/>
        <end position="250"/>
    </location>
</feature>
<keyword evidence="3 7" id="KW-0812">Transmembrane</keyword>
<evidence type="ECO:0000256" key="7">
    <source>
        <dbReference type="SAM" id="Phobius"/>
    </source>
</evidence>
<feature type="transmembrane region" description="Helical" evidence="7">
    <location>
        <begin position="262"/>
        <end position="288"/>
    </location>
</feature>
<feature type="transmembrane region" description="Helical" evidence="7">
    <location>
        <begin position="58"/>
        <end position="77"/>
    </location>
</feature>
<feature type="region of interest" description="Disordered" evidence="6">
    <location>
        <begin position="414"/>
        <end position="436"/>
    </location>
</feature>
<dbReference type="EMBL" id="JAAGKO020000013">
    <property type="protein sequence ID" value="MDI5963333.1"/>
    <property type="molecule type" value="Genomic_DNA"/>
</dbReference>
<evidence type="ECO:0000256" key="4">
    <source>
        <dbReference type="ARBA" id="ARBA00022989"/>
    </source>
</evidence>
<protein>
    <submittedName>
        <fullName evidence="9">MFS transporter</fullName>
    </submittedName>
</protein>
<accession>A0ABT6W0V4</accession>
<dbReference type="Proteomes" id="UP001156398">
    <property type="component" value="Unassembled WGS sequence"/>
</dbReference>
<evidence type="ECO:0000256" key="6">
    <source>
        <dbReference type="SAM" id="MobiDB-lite"/>
    </source>
</evidence>
<feature type="transmembrane region" description="Helical" evidence="7">
    <location>
        <begin position="387"/>
        <end position="406"/>
    </location>
</feature>
<dbReference type="PROSITE" id="PS50850">
    <property type="entry name" value="MFS"/>
    <property type="match status" value="1"/>
</dbReference>
<dbReference type="PANTHER" id="PTHR23513:SF11">
    <property type="entry name" value="STAPHYLOFERRIN A TRANSPORTER"/>
    <property type="match status" value="1"/>
</dbReference>
<evidence type="ECO:0000313" key="9">
    <source>
        <dbReference type="EMBL" id="MDI5963333.1"/>
    </source>
</evidence>
<dbReference type="InterPro" id="IPR011701">
    <property type="entry name" value="MFS"/>
</dbReference>
<keyword evidence="10" id="KW-1185">Reference proteome</keyword>
<keyword evidence="4 7" id="KW-1133">Transmembrane helix</keyword>
<keyword evidence="2" id="KW-1003">Cell membrane</keyword>
<feature type="transmembrane region" description="Helical" evidence="7">
    <location>
        <begin position="154"/>
        <end position="174"/>
    </location>
</feature>
<evidence type="ECO:0000259" key="8">
    <source>
        <dbReference type="PROSITE" id="PS50850"/>
    </source>
</evidence>
<feature type="transmembrane region" description="Helical" evidence="7">
    <location>
        <begin position="180"/>
        <end position="200"/>
    </location>
</feature>
<evidence type="ECO:0000256" key="2">
    <source>
        <dbReference type="ARBA" id="ARBA00022475"/>
    </source>
</evidence>
<feature type="transmembrane region" description="Helical" evidence="7">
    <location>
        <begin position="322"/>
        <end position="344"/>
    </location>
</feature>
<feature type="transmembrane region" description="Helical" evidence="7">
    <location>
        <begin position="356"/>
        <end position="381"/>
    </location>
</feature>
<dbReference type="Gene3D" id="1.20.1250.20">
    <property type="entry name" value="MFS general substrate transporter like domains"/>
    <property type="match status" value="1"/>
</dbReference>
<dbReference type="InterPro" id="IPR020846">
    <property type="entry name" value="MFS_dom"/>
</dbReference>
<evidence type="ECO:0000313" key="10">
    <source>
        <dbReference type="Proteomes" id="UP001156398"/>
    </source>
</evidence>
<dbReference type="PANTHER" id="PTHR23513">
    <property type="entry name" value="INTEGRAL MEMBRANE EFFLUX PROTEIN-RELATED"/>
    <property type="match status" value="1"/>
</dbReference>
<comment type="subcellular location">
    <subcellularLocation>
        <location evidence="1">Cell membrane</location>
        <topology evidence="1">Multi-pass membrane protein</topology>
    </subcellularLocation>
</comment>
<dbReference type="RefSeq" id="WP_271323106.1">
    <property type="nucleotide sequence ID" value="NZ_JAAGKO020000013.1"/>
</dbReference>
<dbReference type="CDD" id="cd06173">
    <property type="entry name" value="MFS_MefA_like"/>
    <property type="match status" value="1"/>
</dbReference>